<keyword evidence="2 4" id="KW-0238">DNA-binding</keyword>
<protein>
    <submittedName>
        <fullName evidence="7">TetR family transcriptional regulator</fullName>
    </submittedName>
</protein>
<dbReference type="InterPro" id="IPR050109">
    <property type="entry name" value="HTH-type_TetR-like_transc_reg"/>
</dbReference>
<dbReference type="GO" id="GO:0003700">
    <property type="term" value="F:DNA-binding transcription factor activity"/>
    <property type="evidence" value="ECO:0007669"/>
    <property type="project" value="TreeGrafter"/>
</dbReference>
<reference evidence="7" key="1">
    <citation type="submission" date="2017-10" db="EMBL/GenBank/DDBJ databases">
        <title>Kefir isolates.</title>
        <authorList>
            <person name="Kim Y."/>
            <person name="Blasche S."/>
        </authorList>
    </citation>
    <scope>NUCLEOTIDE SEQUENCE [LARGE SCALE GENOMIC DNA]</scope>
    <source>
        <strain evidence="7">OG2-2</strain>
    </source>
</reference>
<proteinExistence type="predicted"/>
<keyword evidence="3" id="KW-0804">Transcription</keyword>
<accession>A0A2A8D4K9</accession>
<gene>
    <name evidence="7" type="ORF">CRM92_09140</name>
</gene>
<dbReference type="PANTHER" id="PTHR30055">
    <property type="entry name" value="HTH-TYPE TRANSCRIPTIONAL REGULATOR RUTR"/>
    <property type="match status" value="1"/>
</dbReference>
<comment type="caution">
    <text evidence="7">The sequence shown here is derived from an EMBL/GenBank/DDBJ whole genome shotgun (WGS) entry which is preliminary data.</text>
</comment>
<evidence type="ECO:0000256" key="2">
    <source>
        <dbReference type="ARBA" id="ARBA00023125"/>
    </source>
</evidence>
<keyword evidence="1" id="KW-0805">Transcription regulation</keyword>
<dbReference type="AlphaFoldDB" id="A0A2A8D4K9"/>
<dbReference type="SUPFAM" id="SSF46689">
    <property type="entry name" value="Homeodomain-like"/>
    <property type="match status" value="1"/>
</dbReference>
<dbReference type="Pfam" id="PF00440">
    <property type="entry name" value="TetR_N"/>
    <property type="match status" value="1"/>
</dbReference>
<evidence type="ECO:0000256" key="4">
    <source>
        <dbReference type="PROSITE-ProRule" id="PRU00335"/>
    </source>
</evidence>
<evidence type="ECO:0000256" key="5">
    <source>
        <dbReference type="SAM" id="MobiDB-lite"/>
    </source>
</evidence>
<feature type="DNA-binding region" description="H-T-H motif" evidence="4">
    <location>
        <begin position="51"/>
        <end position="70"/>
    </location>
</feature>
<dbReference type="PRINTS" id="PR00455">
    <property type="entry name" value="HTHTETR"/>
</dbReference>
<organism evidence="7 8">
    <name type="scientific">Rothia dentocariosa</name>
    <dbReference type="NCBI Taxonomy" id="2047"/>
    <lineage>
        <taxon>Bacteria</taxon>
        <taxon>Bacillati</taxon>
        <taxon>Actinomycetota</taxon>
        <taxon>Actinomycetes</taxon>
        <taxon>Micrococcales</taxon>
        <taxon>Micrococcaceae</taxon>
        <taxon>Rothia</taxon>
    </lineage>
</organism>
<dbReference type="InterPro" id="IPR009057">
    <property type="entry name" value="Homeodomain-like_sf"/>
</dbReference>
<feature type="region of interest" description="Disordered" evidence="5">
    <location>
        <begin position="1"/>
        <end position="29"/>
    </location>
</feature>
<evidence type="ECO:0000256" key="1">
    <source>
        <dbReference type="ARBA" id="ARBA00023015"/>
    </source>
</evidence>
<dbReference type="Proteomes" id="UP000219947">
    <property type="component" value="Unassembled WGS sequence"/>
</dbReference>
<dbReference type="Gene3D" id="1.10.357.10">
    <property type="entry name" value="Tetracycline Repressor, domain 2"/>
    <property type="match status" value="1"/>
</dbReference>
<dbReference type="PROSITE" id="PS50977">
    <property type="entry name" value="HTH_TETR_2"/>
    <property type="match status" value="1"/>
</dbReference>
<evidence type="ECO:0000256" key="3">
    <source>
        <dbReference type="ARBA" id="ARBA00023163"/>
    </source>
</evidence>
<dbReference type="RefSeq" id="WP_098043010.1">
    <property type="nucleotide sequence ID" value="NZ_PDEV01000004.1"/>
</dbReference>
<keyword evidence="8" id="KW-1185">Reference proteome</keyword>
<dbReference type="PANTHER" id="PTHR30055:SF238">
    <property type="entry name" value="MYCOFACTOCIN BIOSYNTHESIS TRANSCRIPTIONAL REGULATOR MFTR-RELATED"/>
    <property type="match status" value="1"/>
</dbReference>
<sequence length="216" mass="24422">MERTATATKGTIPMPDTPNPARRPGRTGKTQRKLFTATMEIMEHRGSAHVSIEEVAQRAGVSKGTVYYNFGSKKTMIDRLLQYGTHLLVESMSEASVAQSDPREGLRKSISTALTYLHEHRGFTRLWVSEVWKGLDAWTDSMVDNRQEILDFIESQVHALRSRYTIDTAQDTRALALSIFGATFMLAMDREIHGVQRSIEDSTRAVMLVFDGYIRH</sequence>
<dbReference type="InterPro" id="IPR001647">
    <property type="entry name" value="HTH_TetR"/>
</dbReference>
<feature type="domain" description="HTH tetR-type" evidence="6">
    <location>
        <begin position="28"/>
        <end position="88"/>
    </location>
</feature>
<name>A0A2A8D4K9_9MICC</name>
<evidence type="ECO:0000313" key="7">
    <source>
        <dbReference type="EMBL" id="PEN15757.1"/>
    </source>
</evidence>
<evidence type="ECO:0000259" key="6">
    <source>
        <dbReference type="PROSITE" id="PS50977"/>
    </source>
</evidence>
<evidence type="ECO:0000313" key="8">
    <source>
        <dbReference type="Proteomes" id="UP000219947"/>
    </source>
</evidence>
<dbReference type="GO" id="GO:0000976">
    <property type="term" value="F:transcription cis-regulatory region binding"/>
    <property type="evidence" value="ECO:0007669"/>
    <property type="project" value="TreeGrafter"/>
</dbReference>
<dbReference type="EMBL" id="PDEV01000004">
    <property type="protein sequence ID" value="PEN15757.1"/>
    <property type="molecule type" value="Genomic_DNA"/>
</dbReference>
<dbReference type="SUPFAM" id="SSF48498">
    <property type="entry name" value="Tetracyclin repressor-like, C-terminal domain"/>
    <property type="match status" value="1"/>
</dbReference>
<dbReference type="InterPro" id="IPR036271">
    <property type="entry name" value="Tet_transcr_reg_TetR-rel_C_sf"/>
</dbReference>